<accession>A0A6M2D8Z0</accession>
<protein>
    <submittedName>
        <fullName evidence="2">Putative secreted protein</fullName>
    </submittedName>
</protein>
<sequence>MFCFFFFFFCHVRSQQSVLLGGWSPAHAFMCLETAQSRFPLERNTRCGPCGSASLFCVHTCGELPTRGGDSCIQRLVVLEALEPQLVNNEEPVINYLLDAAGNYVPCHD</sequence>
<feature type="signal peptide" evidence="1">
    <location>
        <begin position="1"/>
        <end position="28"/>
    </location>
</feature>
<proteinExistence type="predicted"/>
<name>A0A6M2D8Z0_RHIMP</name>
<evidence type="ECO:0000313" key="2">
    <source>
        <dbReference type="EMBL" id="NOV42753.1"/>
    </source>
</evidence>
<reference evidence="2" key="1">
    <citation type="submission" date="2019-09" db="EMBL/GenBank/DDBJ databases">
        <title>Organ-specific transcriptomic study of the physiology of the cattle tick, Rhipicephalus microplus.</title>
        <authorList>
            <person name="Tirloni L."/>
            <person name="Braz G."/>
            <person name="Gandara A.C.P."/>
            <person name="Sabadin G.A."/>
            <person name="da Silva R.M."/>
            <person name="Guizzo M.G."/>
            <person name="Machado J.A."/>
            <person name="Costa E.P."/>
            <person name="Gomes H.F."/>
            <person name="Moraes J."/>
            <person name="Mota M.B.S."/>
            <person name="Mesquita R.D."/>
            <person name="Alvarenga P.H."/>
            <person name="Alves F."/>
            <person name="Seixas A."/>
            <person name="da Fonseca R.N."/>
            <person name="Fogaca A."/>
            <person name="Logullo C."/>
            <person name="Tanaka A."/>
            <person name="Daffre S."/>
            <person name="Termignoni C."/>
            <person name="Vaz I.S.Jr."/>
            <person name="Oliveira P.L."/>
            <person name="Ribeiro J.M."/>
        </authorList>
    </citation>
    <scope>NUCLEOTIDE SEQUENCE</scope>
    <source>
        <strain evidence="2">Porto Alegre</strain>
    </source>
</reference>
<keyword evidence="1" id="KW-0732">Signal</keyword>
<evidence type="ECO:0000256" key="1">
    <source>
        <dbReference type="SAM" id="SignalP"/>
    </source>
</evidence>
<dbReference type="AlphaFoldDB" id="A0A6M2D8Z0"/>
<feature type="chain" id="PRO_5026678063" evidence="1">
    <location>
        <begin position="29"/>
        <end position="109"/>
    </location>
</feature>
<dbReference type="EMBL" id="GHWJ01010016">
    <property type="protein sequence ID" value="NOV42753.1"/>
    <property type="molecule type" value="Transcribed_RNA"/>
</dbReference>
<organism evidence="2">
    <name type="scientific">Rhipicephalus microplus</name>
    <name type="common">Cattle tick</name>
    <name type="synonym">Boophilus microplus</name>
    <dbReference type="NCBI Taxonomy" id="6941"/>
    <lineage>
        <taxon>Eukaryota</taxon>
        <taxon>Metazoa</taxon>
        <taxon>Ecdysozoa</taxon>
        <taxon>Arthropoda</taxon>
        <taxon>Chelicerata</taxon>
        <taxon>Arachnida</taxon>
        <taxon>Acari</taxon>
        <taxon>Parasitiformes</taxon>
        <taxon>Ixodida</taxon>
        <taxon>Ixodoidea</taxon>
        <taxon>Ixodidae</taxon>
        <taxon>Rhipicephalinae</taxon>
        <taxon>Rhipicephalus</taxon>
        <taxon>Boophilus</taxon>
    </lineage>
</organism>